<keyword evidence="3" id="KW-1185">Reference proteome</keyword>
<name>U6SSQ5_9BACI</name>
<feature type="transmembrane region" description="Helical" evidence="1">
    <location>
        <begin position="44"/>
        <end position="64"/>
    </location>
</feature>
<dbReference type="EMBL" id="ATAE01000020">
    <property type="protein sequence ID" value="ERN53686.1"/>
    <property type="molecule type" value="Genomic_DNA"/>
</dbReference>
<evidence type="ECO:0008006" key="4">
    <source>
        <dbReference type="Google" id="ProtNLM"/>
    </source>
</evidence>
<evidence type="ECO:0000313" key="3">
    <source>
        <dbReference type="Proteomes" id="UP000017170"/>
    </source>
</evidence>
<protein>
    <recommendedName>
        <fullName evidence="4">DUF2798 domain-containing protein</fullName>
    </recommendedName>
</protein>
<sequence length="170" mass="19068">MKVPTTKKEKLYFGLMMCTGMVIFMTFYNLIIHDMLGKIPLSAIVLQLAAGFILAFIVESFIVGPAAHKLAFALPYDKSKKLYSILSLAFFMVTGMVLVMSLFGLGTAYYFTGLGDKALIESYFSIVLMNYLFALPLQLFIVGPTVRRLFTKFVKTPVNEPIEPLLLRVK</sequence>
<keyword evidence="1" id="KW-0472">Membrane</keyword>
<evidence type="ECO:0000313" key="2">
    <source>
        <dbReference type="EMBL" id="ERN53686.1"/>
    </source>
</evidence>
<proteinExistence type="predicted"/>
<organism evidence="2 3">
    <name type="scientific">Alkalihalophilus marmarensis DSM 21297</name>
    <dbReference type="NCBI Taxonomy" id="1188261"/>
    <lineage>
        <taxon>Bacteria</taxon>
        <taxon>Bacillati</taxon>
        <taxon>Bacillota</taxon>
        <taxon>Bacilli</taxon>
        <taxon>Bacillales</taxon>
        <taxon>Bacillaceae</taxon>
        <taxon>Alkalihalophilus</taxon>
    </lineage>
</organism>
<dbReference type="InterPro" id="IPR021529">
    <property type="entry name" value="DUF2798"/>
</dbReference>
<evidence type="ECO:0000256" key="1">
    <source>
        <dbReference type="SAM" id="Phobius"/>
    </source>
</evidence>
<feature type="transmembrane region" description="Helical" evidence="1">
    <location>
        <begin position="12"/>
        <end position="32"/>
    </location>
</feature>
<dbReference type="AlphaFoldDB" id="U6SSQ5"/>
<dbReference type="PATRIC" id="fig|1188261.3.peg.1529"/>
<keyword evidence="1" id="KW-1133">Transmembrane helix</keyword>
<reference evidence="2 3" key="1">
    <citation type="journal article" date="2013" name="Genome Announc.">
        <title>Genome Sequence of the Extreme Obligate Alkaliphile Bacillus marmarensis Strain DSM 21297.</title>
        <authorList>
            <person name="Wernick D.G."/>
            <person name="Choi K.Y."/>
            <person name="Tat C.A."/>
            <person name="Lafontaine Rivera J.G."/>
            <person name="Liao J.C."/>
        </authorList>
    </citation>
    <scope>NUCLEOTIDE SEQUENCE [LARGE SCALE GENOMIC DNA]</scope>
    <source>
        <strain evidence="2 3">DSM 21297</strain>
    </source>
</reference>
<keyword evidence="1" id="KW-0812">Transmembrane</keyword>
<accession>U6SSQ5</accession>
<feature type="transmembrane region" description="Helical" evidence="1">
    <location>
        <begin position="123"/>
        <end position="142"/>
    </location>
</feature>
<comment type="caution">
    <text evidence="2">The sequence shown here is derived from an EMBL/GenBank/DDBJ whole genome shotgun (WGS) entry which is preliminary data.</text>
</comment>
<feature type="transmembrane region" description="Helical" evidence="1">
    <location>
        <begin position="85"/>
        <end position="111"/>
    </location>
</feature>
<gene>
    <name evidence="2" type="ORF">A33I_10795</name>
</gene>
<dbReference type="Pfam" id="PF11391">
    <property type="entry name" value="DUF2798"/>
    <property type="match status" value="2"/>
</dbReference>
<dbReference type="Proteomes" id="UP000017170">
    <property type="component" value="Unassembled WGS sequence"/>
</dbReference>